<dbReference type="AlphaFoldDB" id="A0A8X7Y6M2"/>
<dbReference type="PANTHER" id="PTHR33659:SF11">
    <property type="entry name" value="TRANSMEMBRANE PROTEIN"/>
    <property type="match status" value="1"/>
</dbReference>
<keyword evidence="3" id="KW-1185">Reference proteome</keyword>
<evidence type="ECO:0000256" key="1">
    <source>
        <dbReference type="SAM" id="Phobius"/>
    </source>
</evidence>
<reference evidence="2" key="1">
    <citation type="journal article" date="2020" name="bioRxiv">
        <title>Hybrid origin of Populus tomentosa Carr. identified through genome sequencing and phylogenomic analysis.</title>
        <authorList>
            <person name="An X."/>
            <person name="Gao K."/>
            <person name="Chen Z."/>
            <person name="Li J."/>
            <person name="Yang X."/>
            <person name="Yang X."/>
            <person name="Zhou J."/>
            <person name="Guo T."/>
            <person name="Zhao T."/>
            <person name="Huang S."/>
            <person name="Miao D."/>
            <person name="Khan W.U."/>
            <person name="Rao P."/>
            <person name="Ye M."/>
            <person name="Lei B."/>
            <person name="Liao W."/>
            <person name="Wang J."/>
            <person name="Ji L."/>
            <person name="Li Y."/>
            <person name="Guo B."/>
            <person name="Mustafa N.S."/>
            <person name="Li S."/>
            <person name="Yun Q."/>
            <person name="Keller S.R."/>
            <person name="Mao J."/>
            <person name="Zhang R."/>
            <person name="Strauss S.H."/>
        </authorList>
    </citation>
    <scope>NUCLEOTIDE SEQUENCE</scope>
    <source>
        <strain evidence="2">GM15</strain>
        <tissue evidence="2">Leaf</tissue>
    </source>
</reference>
<name>A0A8X7Y6M2_POPTO</name>
<evidence type="ECO:0000313" key="3">
    <source>
        <dbReference type="Proteomes" id="UP000886885"/>
    </source>
</evidence>
<sequence>MAPAPAPGMDAGAGFSSPVSGAIVGFSLVVSLFGIAAQVTISMAFFLLLAMAAFAVVSAQESEMAPAPAPGMDAGAGFSLPVSGAVVGFSLALSLLGFLKR</sequence>
<protein>
    <submittedName>
        <fullName evidence="2">Uncharacterized protein</fullName>
    </submittedName>
</protein>
<organism evidence="2 3">
    <name type="scientific">Populus tomentosa</name>
    <name type="common">Chinese white poplar</name>
    <dbReference type="NCBI Taxonomy" id="118781"/>
    <lineage>
        <taxon>Eukaryota</taxon>
        <taxon>Viridiplantae</taxon>
        <taxon>Streptophyta</taxon>
        <taxon>Embryophyta</taxon>
        <taxon>Tracheophyta</taxon>
        <taxon>Spermatophyta</taxon>
        <taxon>Magnoliopsida</taxon>
        <taxon>eudicotyledons</taxon>
        <taxon>Gunneridae</taxon>
        <taxon>Pentapetalae</taxon>
        <taxon>rosids</taxon>
        <taxon>fabids</taxon>
        <taxon>Malpighiales</taxon>
        <taxon>Salicaceae</taxon>
        <taxon>Saliceae</taxon>
        <taxon>Populus</taxon>
    </lineage>
</organism>
<keyword evidence="1" id="KW-0812">Transmembrane</keyword>
<dbReference type="Proteomes" id="UP000886885">
    <property type="component" value="Chromosome 16D"/>
</dbReference>
<dbReference type="PANTHER" id="PTHR33659">
    <property type="entry name" value="PROTEIN, PUTATIVE-RELATED-RELATED"/>
    <property type="match status" value="1"/>
</dbReference>
<evidence type="ECO:0000313" key="2">
    <source>
        <dbReference type="EMBL" id="KAG6743832.1"/>
    </source>
</evidence>
<keyword evidence="1" id="KW-1133">Transmembrane helix</keyword>
<keyword evidence="1" id="KW-0472">Membrane</keyword>
<proteinExistence type="predicted"/>
<dbReference type="EMBL" id="JAAWWB010000032">
    <property type="protein sequence ID" value="KAG6743832.1"/>
    <property type="molecule type" value="Genomic_DNA"/>
</dbReference>
<comment type="caution">
    <text evidence="2">The sequence shown here is derived from an EMBL/GenBank/DDBJ whole genome shotgun (WGS) entry which is preliminary data.</text>
</comment>
<feature type="transmembrane region" description="Helical" evidence="1">
    <location>
        <begin position="43"/>
        <end position="60"/>
    </location>
</feature>
<gene>
    <name evidence="2" type="ORF">POTOM_052535</name>
</gene>
<feature type="transmembrane region" description="Helical" evidence="1">
    <location>
        <begin position="80"/>
        <end position="99"/>
    </location>
</feature>
<feature type="transmembrane region" description="Helical" evidence="1">
    <location>
        <begin position="15"/>
        <end position="36"/>
    </location>
</feature>
<accession>A0A8X7Y6M2</accession>